<dbReference type="EMBL" id="CP086366">
    <property type="protein sequence ID" value="UNI24813.1"/>
    <property type="molecule type" value="Genomic_DNA"/>
</dbReference>
<evidence type="ECO:0000313" key="2">
    <source>
        <dbReference type="Proteomes" id="UP000829364"/>
    </source>
</evidence>
<accession>A0A9Q8VGN1</accession>
<keyword evidence="2" id="KW-1185">Reference proteome</keyword>
<dbReference type="RefSeq" id="XP_047848294.1">
    <property type="nucleotide sequence ID" value="XM_047992280.1"/>
</dbReference>
<protein>
    <recommendedName>
        <fullName evidence="3">DUF1748-domain-containing protein</fullName>
    </recommendedName>
</protein>
<evidence type="ECO:0000313" key="1">
    <source>
        <dbReference type="EMBL" id="UNI24813.1"/>
    </source>
</evidence>
<dbReference type="OrthoDB" id="16824at2759"/>
<evidence type="ECO:0008006" key="3">
    <source>
        <dbReference type="Google" id="ProtNLM"/>
    </source>
</evidence>
<organism evidence="1 2">
    <name type="scientific">Purpureocillium takamizusanense</name>
    <dbReference type="NCBI Taxonomy" id="2060973"/>
    <lineage>
        <taxon>Eukaryota</taxon>
        <taxon>Fungi</taxon>
        <taxon>Dikarya</taxon>
        <taxon>Ascomycota</taxon>
        <taxon>Pezizomycotina</taxon>
        <taxon>Sordariomycetes</taxon>
        <taxon>Hypocreomycetidae</taxon>
        <taxon>Hypocreales</taxon>
        <taxon>Ophiocordycipitaceae</taxon>
        <taxon>Purpureocillium</taxon>
    </lineage>
</organism>
<dbReference type="AlphaFoldDB" id="A0A9Q8VGN1"/>
<sequence length="143" mass="15813">MVVGRLTHYAFDAVLSMCCATPPYVKVEVEVEVEVEGALESMLTRVPFSFCVSRRDEALNGPDVSIHPDPALHGPRARDACRRMRLTRAHAAGCPRPSFKTDKVAGDNKEVSKWIDKYLGVGEWVMDQSVAIAGSSGFFERTR</sequence>
<dbReference type="PANTHER" id="PTHR28075">
    <property type="entry name" value="CHROMOSOME 16, WHOLE GENOME SHOTGUN SEQUENCE"/>
    <property type="match status" value="1"/>
</dbReference>
<gene>
    <name evidence="1" type="ORF">JDV02_010533</name>
</gene>
<reference evidence="1" key="1">
    <citation type="submission" date="2021-11" db="EMBL/GenBank/DDBJ databases">
        <title>Purpureocillium_takamizusanense_genome.</title>
        <authorList>
            <person name="Nguyen N.-H."/>
        </authorList>
    </citation>
    <scope>NUCLEOTIDE SEQUENCE</scope>
    <source>
        <strain evidence="1">PT3</strain>
    </source>
</reference>
<dbReference type="PANTHER" id="PTHR28075:SF1">
    <property type="entry name" value="DUF1748-DOMAIN-CONTAINING PROTEIN"/>
    <property type="match status" value="1"/>
</dbReference>
<dbReference type="InterPro" id="IPR013726">
    <property type="entry name" value="Mitofissin"/>
</dbReference>
<name>A0A9Q8VGN1_9HYPO</name>
<dbReference type="GO" id="GO:0005737">
    <property type="term" value="C:cytoplasm"/>
    <property type="evidence" value="ECO:0007669"/>
    <property type="project" value="TreeGrafter"/>
</dbReference>
<dbReference type="KEGG" id="ptkz:JDV02_010533"/>
<dbReference type="GeneID" id="72072477"/>
<dbReference type="Proteomes" id="UP000829364">
    <property type="component" value="Chromosome 13"/>
</dbReference>
<proteinExistence type="predicted"/>
<dbReference type="Pfam" id="PF08520">
    <property type="entry name" value="Mitofissin"/>
    <property type="match status" value="1"/>
</dbReference>